<evidence type="ECO:0000313" key="3">
    <source>
        <dbReference type="Proteomes" id="UP000664991"/>
    </source>
</evidence>
<proteinExistence type="predicted"/>
<protein>
    <submittedName>
        <fullName evidence="2">Uncharacterized protein</fullName>
    </submittedName>
</protein>
<comment type="caution">
    <text evidence="2">The sequence shown here is derived from an EMBL/GenBank/DDBJ whole genome shotgun (WGS) entry which is preliminary data.</text>
</comment>
<reference evidence="2 3" key="1">
    <citation type="submission" date="2020-12" db="EMBL/GenBank/DDBJ databases">
        <title>De novo assembly of Tibetan sheep genome.</title>
        <authorList>
            <person name="Li X."/>
        </authorList>
    </citation>
    <scope>NUCLEOTIDE SEQUENCE [LARGE SCALE GENOMIC DNA]</scope>
    <source>
        <tissue evidence="2">Heart</tissue>
    </source>
</reference>
<dbReference type="AlphaFoldDB" id="A0A835ZVV8"/>
<organism evidence="2 3">
    <name type="scientific">Ovis aries</name>
    <name type="common">Sheep</name>
    <dbReference type="NCBI Taxonomy" id="9940"/>
    <lineage>
        <taxon>Eukaryota</taxon>
        <taxon>Metazoa</taxon>
        <taxon>Chordata</taxon>
        <taxon>Craniata</taxon>
        <taxon>Vertebrata</taxon>
        <taxon>Euteleostomi</taxon>
        <taxon>Mammalia</taxon>
        <taxon>Eutheria</taxon>
        <taxon>Laurasiatheria</taxon>
        <taxon>Artiodactyla</taxon>
        <taxon>Ruminantia</taxon>
        <taxon>Pecora</taxon>
        <taxon>Bovidae</taxon>
        <taxon>Caprinae</taxon>
        <taxon>Ovis</taxon>
    </lineage>
</organism>
<dbReference type="EMBL" id="JAEMGP010000011">
    <property type="protein sequence ID" value="KAG5203117.1"/>
    <property type="molecule type" value="Genomic_DNA"/>
</dbReference>
<gene>
    <name evidence="2" type="ORF">JEQ12_002700</name>
</gene>
<evidence type="ECO:0000313" key="2">
    <source>
        <dbReference type="EMBL" id="KAG5203117.1"/>
    </source>
</evidence>
<sequence>MNGPHTGPKLHGDENSRKTVLCRRYTRRSSRSWILHVVKEKFRIRSGFVVLRRKLGLKSACPALCRQEGVALAGQQRPGDSLGAAAGELLLGASGEERPDRSGCGVAGERDPCDELLAESFP</sequence>
<feature type="region of interest" description="Disordered" evidence="1">
    <location>
        <begin position="92"/>
        <end position="111"/>
    </location>
</feature>
<dbReference type="Proteomes" id="UP000664991">
    <property type="component" value="Unassembled WGS sequence"/>
</dbReference>
<name>A0A835ZVV8_SHEEP</name>
<evidence type="ECO:0000256" key="1">
    <source>
        <dbReference type="SAM" id="MobiDB-lite"/>
    </source>
</evidence>
<accession>A0A835ZVV8</accession>